<dbReference type="InterPro" id="IPR029062">
    <property type="entry name" value="Class_I_gatase-like"/>
</dbReference>
<dbReference type="PANTHER" id="PTHR42695:SF6">
    <property type="entry name" value="GLUTAMINE AMIDOTRANSFERASE DOMAIN-CONTAINING PROTEIN"/>
    <property type="match status" value="1"/>
</dbReference>
<keyword evidence="2" id="KW-1185">Reference proteome</keyword>
<evidence type="ECO:0000313" key="2">
    <source>
        <dbReference type="Proteomes" id="UP000800036"/>
    </source>
</evidence>
<dbReference type="GO" id="GO:0005634">
    <property type="term" value="C:nucleus"/>
    <property type="evidence" value="ECO:0007669"/>
    <property type="project" value="TreeGrafter"/>
</dbReference>
<proteinExistence type="predicted"/>
<dbReference type="GO" id="GO:0005829">
    <property type="term" value="C:cytosol"/>
    <property type="evidence" value="ECO:0007669"/>
    <property type="project" value="TreeGrafter"/>
</dbReference>
<accession>A0A6A5V6V8</accession>
<dbReference type="AlphaFoldDB" id="A0A6A5V6V8"/>
<dbReference type="SUPFAM" id="SSF52317">
    <property type="entry name" value="Class I glutamine amidotransferase-like"/>
    <property type="match status" value="1"/>
</dbReference>
<dbReference type="InterPro" id="IPR044992">
    <property type="entry name" value="ChyE-like"/>
</dbReference>
<dbReference type="EMBL" id="ML976713">
    <property type="protein sequence ID" value="KAF1969067.1"/>
    <property type="molecule type" value="Genomic_DNA"/>
</dbReference>
<gene>
    <name evidence="1" type="ORF">BU23DRAFT_591759</name>
</gene>
<sequence>MSPSLRIAMFNTDTLVPTDLLVAAASRCVPDLTIECTEYDIQKFEYPPSLVDVDVILVTGSASSSCDADEWIRRLDDYVRDVYKNHRHSLLREYGVCVEKDPKGYELGVKEIRLHGGFRKTLANGSAFSREIPDSLRVQMIHADHVVIPNPEALPQNWMLVGATDHCAVQGIYEPARIFMLQGHFEFNRFVNMGILKVFGLKWDPQMLQDGLDAVDADDDAEFAAELVLQFMLEKDGAEDATHRKVTGLLSPPLG</sequence>
<evidence type="ECO:0008006" key="3">
    <source>
        <dbReference type="Google" id="ProtNLM"/>
    </source>
</evidence>
<evidence type="ECO:0000313" key="1">
    <source>
        <dbReference type="EMBL" id="KAF1969067.1"/>
    </source>
</evidence>
<protein>
    <recommendedName>
        <fullName evidence="3">Class I glutamine amidotransferase-like protein</fullName>
    </recommendedName>
</protein>
<reference evidence="1" key="1">
    <citation type="journal article" date="2020" name="Stud. Mycol.">
        <title>101 Dothideomycetes genomes: a test case for predicting lifestyles and emergence of pathogens.</title>
        <authorList>
            <person name="Haridas S."/>
            <person name="Albert R."/>
            <person name="Binder M."/>
            <person name="Bloem J."/>
            <person name="Labutti K."/>
            <person name="Salamov A."/>
            <person name="Andreopoulos B."/>
            <person name="Baker S."/>
            <person name="Barry K."/>
            <person name="Bills G."/>
            <person name="Bluhm B."/>
            <person name="Cannon C."/>
            <person name="Castanera R."/>
            <person name="Culley D."/>
            <person name="Daum C."/>
            <person name="Ezra D."/>
            <person name="Gonzalez J."/>
            <person name="Henrissat B."/>
            <person name="Kuo A."/>
            <person name="Liang C."/>
            <person name="Lipzen A."/>
            <person name="Lutzoni F."/>
            <person name="Magnuson J."/>
            <person name="Mondo S."/>
            <person name="Nolan M."/>
            <person name="Ohm R."/>
            <person name="Pangilinan J."/>
            <person name="Park H.-J."/>
            <person name="Ramirez L."/>
            <person name="Alfaro M."/>
            <person name="Sun H."/>
            <person name="Tritt A."/>
            <person name="Yoshinaga Y."/>
            <person name="Zwiers L.-H."/>
            <person name="Turgeon B."/>
            <person name="Goodwin S."/>
            <person name="Spatafora J."/>
            <person name="Crous P."/>
            <person name="Grigoriev I."/>
        </authorList>
    </citation>
    <scope>NUCLEOTIDE SEQUENCE</scope>
    <source>
        <strain evidence="1">CBS 107.79</strain>
    </source>
</reference>
<dbReference type="PANTHER" id="PTHR42695">
    <property type="entry name" value="GLUTAMINE AMIDOTRANSFERASE YLR126C-RELATED"/>
    <property type="match status" value="1"/>
</dbReference>
<name>A0A6A5V6V8_9PLEO</name>
<dbReference type="OrthoDB" id="1669814at2759"/>
<organism evidence="1 2">
    <name type="scientific">Bimuria novae-zelandiae CBS 107.79</name>
    <dbReference type="NCBI Taxonomy" id="1447943"/>
    <lineage>
        <taxon>Eukaryota</taxon>
        <taxon>Fungi</taxon>
        <taxon>Dikarya</taxon>
        <taxon>Ascomycota</taxon>
        <taxon>Pezizomycotina</taxon>
        <taxon>Dothideomycetes</taxon>
        <taxon>Pleosporomycetidae</taxon>
        <taxon>Pleosporales</taxon>
        <taxon>Massarineae</taxon>
        <taxon>Didymosphaeriaceae</taxon>
        <taxon>Bimuria</taxon>
    </lineage>
</organism>
<dbReference type="Proteomes" id="UP000800036">
    <property type="component" value="Unassembled WGS sequence"/>
</dbReference>
<dbReference type="Gene3D" id="3.40.50.880">
    <property type="match status" value="1"/>
</dbReference>